<evidence type="ECO:0000256" key="1">
    <source>
        <dbReference type="SAM" id="MobiDB-lite"/>
    </source>
</evidence>
<dbReference type="Gene3D" id="1.10.510.10">
    <property type="entry name" value="Transferase(Phosphotransferase) domain 1"/>
    <property type="match status" value="1"/>
</dbReference>
<comment type="caution">
    <text evidence="3">The sequence shown here is derived from an EMBL/GenBank/DDBJ whole genome shotgun (WGS) entry which is preliminary data.</text>
</comment>
<proteinExistence type="predicted"/>
<feature type="compositionally biased region" description="Polar residues" evidence="1">
    <location>
        <begin position="13"/>
        <end position="31"/>
    </location>
</feature>
<dbReference type="GeneID" id="28741139"/>
<organism evidence="3 4">
    <name type="scientific">Cyphellophora attinorum</name>
    <dbReference type="NCBI Taxonomy" id="1664694"/>
    <lineage>
        <taxon>Eukaryota</taxon>
        <taxon>Fungi</taxon>
        <taxon>Dikarya</taxon>
        <taxon>Ascomycota</taxon>
        <taxon>Pezizomycotina</taxon>
        <taxon>Eurotiomycetes</taxon>
        <taxon>Chaetothyriomycetidae</taxon>
        <taxon>Chaetothyriales</taxon>
        <taxon>Cyphellophoraceae</taxon>
        <taxon>Cyphellophora</taxon>
    </lineage>
</organism>
<protein>
    <recommendedName>
        <fullName evidence="2">Protein kinase domain-containing protein</fullName>
    </recommendedName>
</protein>
<dbReference type="GO" id="GO:0004672">
    <property type="term" value="F:protein kinase activity"/>
    <property type="evidence" value="ECO:0007669"/>
    <property type="project" value="InterPro"/>
</dbReference>
<dbReference type="RefSeq" id="XP_018004347.1">
    <property type="nucleotide sequence ID" value="XM_018149259.1"/>
</dbReference>
<dbReference type="InterPro" id="IPR000719">
    <property type="entry name" value="Prot_kinase_dom"/>
</dbReference>
<accession>A0A0N1H9R9</accession>
<dbReference type="InterPro" id="IPR011009">
    <property type="entry name" value="Kinase-like_dom_sf"/>
</dbReference>
<dbReference type="PROSITE" id="PS50011">
    <property type="entry name" value="PROTEIN_KINASE_DOM"/>
    <property type="match status" value="1"/>
</dbReference>
<reference evidence="3 4" key="1">
    <citation type="submission" date="2015-06" db="EMBL/GenBank/DDBJ databases">
        <title>Draft genome of the ant-associated black yeast Phialophora attae CBS 131958.</title>
        <authorList>
            <person name="Moreno L.F."/>
            <person name="Stielow B.J."/>
            <person name="de Hoog S."/>
            <person name="Vicente V.A."/>
            <person name="Weiss V.A."/>
            <person name="de Vries M."/>
            <person name="Cruz L.M."/>
            <person name="Souza E.M."/>
        </authorList>
    </citation>
    <scope>NUCLEOTIDE SEQUENCE [LARGE SCALE GENOMIC DNA]</scope>
    <source>
        <strain evidence="3 4">CBS 131958</strain>
    </source>
</reference>
<dbReference type="STRING" id="1664694.A0A0N1H9R9"/>
<feature type="region of interest" description="Disordered" evidence="1">
    <location>
        <begin position="1"/>
        <end position="91"/>
    </location>
</feature>
<name>A0A0N1H9R9_9EURO</name>
<sequence length="456" mass="49689">MLTLPPPPPLNRALSTPPSTPQSLNVESLQRQPIAELTPPISPVLQRPSRSSSDLAKLDDVISQPVTEMSRGLGKRWSGNDTTRSLEETPIPTRNEDGVLICPFDVDLVEDGRGRNQLFGSGAWSNVYKATPLRRAATSQGLLTPPSSPTSPLPLLVAVKKPARPDAKPILRNEATILSYLNDVPWSRNYSVPFYGLLDDSLVLGACPVSLEDHIRRCASRASRQLTTSNMHDPVLGSTKAWLRLAHKLVSALAWLHDCAGVVHGDIKPGNFVLASFKSSHQYSFSGNNYSSYEDEVTEEELYPLFIDFSSSHKTSHDKDTIPLGTLSLSPANVFSLAITLLVAATGNTRVYDGDVYRRQAMATQGWQCISFMRSGNDGARIPRFGVVENVVERAVLKDGMGRISAKEWLDSVEMEIRKGDPVKADKGSYNGALPAKAVQLPVEQGSICKLPAPTI</sequence>
<dbReference type="GO" id="GO:0005524">
    <property type="term" value="F:ATP binding"/>
    <property type="evidence" value="ECO:0007669"/>
    <property type="project" value="InterPro"/>
</dbReference>
<dbReference type="InterPro" id="IPR008271">
    <property type="entry name" value="Ser/Thr_kinase_AS"/>
</dbReference>
<dbReference type="AlphaFoldDB" id="A0A0N1H9R9"/>
<keyword evidence="4" id="KW-1185">Reference proteome</keyword>
<gene>
    <name evidence="3" type="ORF">AB675_8783</name>
</gene>
<dbReference type="Proteomes" id="UP000038010">
    <property type="component" value="Unassembled WGS sequence"/>
</dbReference>
<dbReference type="VEuPathDB" id="FungiDB:AB675_8783"/>
<evidence type="ECO:0000259" key="2">
    <source>
        <dbReference type="PROSITE" id="PS50011"/>
    </source>
</evidence>
<feature type="compositionally biased region" description="Pro residues" evidence="1">
    <location>
        <begin position="1"/>
        <end position="10"/>
    </location>
</feature>
<dbReference type="EMBL" id="LFJN01000003">
    <property type="protein sequence ID" value="KPI44384.1"/>
    <property type="molecule type" value="Genomic_DNA"/>
</dbReference>
<evidence type="ECO:0000313" key="4">
    <source>
        <dbReference type="Proteomes" id="UP000038010"/>
    </source>
</evidence>
<evidence type="ECO:0000313" key="3">
    <source>
        <dbReference type="EMBL" id="KPI44384.1"/>
    </source>
</evidence>
<feature type="domain" description="Protein kinase" evidence="2">
    <location>
        <begin position="113"/>
        <end position="417"/>
    </location>
</feature>
<dbReference type="SUPFAM" id="SSF56112">
    <property type="entry name" value="Protein kinase-like (PK-like)"/>
    <property type="match status" value="1"/>
</dbReference>
<dbReference type="OrthoDB" id="626167at2759"/>
<dbReference type="PROSITE" id="PS00108">
    <property type="entry name" value="PROTEIN_KINASE_ST"/>
    <property type="match status" value="1"/>
</dbReference>